<feature type="region of interest" description="Disordered" evidence="1">
    <location>
        <begin position="1"/>
        <end position="31"/>
    </location>
</feature>
<gene>
    <name evidence="2" type="ORF">LSALG_LOCUS33632</name>
</gene>
<sequence length="252" mass="26483">MASGDTGETGRTPTNPIRSMMSLEKTTTPNPTVIANEASKEGGMAVSITSTTGQEQPVDGGQPPSVVVSMQNTLIQGPQLAVSDGRCTTGGFPNTTAAEPDSKRTTGGSTDTTTTKSDGRCTTGGFPDTNTAKSDDKRTISGSLDTTTAKPDGGAQPVVFQTPPPQNQTIGTQPVVFQTPSISQTVGVHSMFLQTPPITKMMGEMPMAIQMLLLDQTVRNQAVDFLKPTFATSISPFIIPYYQQAMPNNPHT</sequence>
<feature type="compositionally biased region" description="Low complexity" evidence="1">
    <location>
        <begin position="105"/>
        <end position="124"/>
    </location>
</feature>
<reference evidence="2" key="1">
    <citation type="submission" date="2023-04" db="EMBL/GenBank/DDBJ databases">
        <authorList>
            <person name="Vijverberg K."/>
            <person name="Xiong W."/>
            <person name="Schranz E."/>
        </authorList>
    </citation>
    <scope>NUCLEOTIDE SEQUENCE</scope>
</reference>
<organism evidence="2 3">
    <name type="scientific">Lactuca saligna</name>
    <name type="common">Willowleaf lettuce</name>
    <dbReference type="NCBI Taxonomy" id="75948"/>
    <lineage>
        <taxon>Eukaryota</taxon>
        <taxon>Viridiplantae</taxon>
        <taxon>Streptophyta</taxon>
        <taxon>Embryophyta</taxon>
        <taxon>Tracheophyta</taxon>
        <taxon>Spermatophyta</taxon>
        <taxon>Magnoliopsida</taxon>
        <taxon>eudicotyledons</taxon>
        <taxon>Gunneridae</taxon>
        <taxon>Pentapetalae</taxon>
        <taxon>asterids</taxon>
        <taxon>campanulids</taxon>
        <taxon>Asterales</taxon>
        <taxon>Asteraceae</taxon>
        <taxon>Cichorioideae</taxon>
        <taxon>Cichorieae</taxon>
        <taxon>Lactucinae</taxon>
        <taxon>Lactuca</taxon>
    </lineage>
</organism>
<dbReference type="Proteomes" id="UP001177003">
    <property type="component" value="Chromosome 7"/>
</dbReference>
<name>A0AA35ZL28_LACSI</name>
<dbReference type="AlphaFoldDB" id="A0AA35ZL28"/>
<evidence type="ECO:0000256" key="1">
    <source>
        <dbReference type="SAM" id="MobiDB-lite"/>
    </source>
</evidence>
<evidence type="ECO:0000313" key="3">
    <source>
        <dbReference type="Proteomes" id="UP001177003"/>
    </source>
</evidence>
<feature type="compositionally biased region" description="Polar residues" evidence="1">
    <location>
        <begin position="140"/>
        <end position="149"/>
    </location>
</feature>
<keyword evidence="3" id="KW-1185">Reference proteome</keyword>
<dbReference type="EMBL" id="OX465083">
    <property type="protein sequence ID" value="CAI9294660.1"/>
    <property type="molecule type" value="Genomic_DNA"/>
</dbReference>
<protein>
    <submittedName>
        <fullName evidence="2">Uncharacterized protein</fullName>
    </submittedName>
</protein>
<evidence type="ECO:0000313" key="2">
    <source>
        <dbReference type="EMBL" id="CAI9294660.1"/>
    </source>
</evidence>
<proteinExistence type="predicted"/>
<feature type="region of interest" description="Disordered" evidence="1">
    <location>
        <begin position="82"/>
        <end position="169"/>
    </location>
</feature>
<accession>A0AA35ZL28</accession>